<dbReference type="STRING" id="94869.SAMN04488529_1259"/>
<feature type="transmembrane region" description="Helical" evidence="6">
    <location>
        <begin position="32"/>
        <end position="50"/>
    </location>
</feature>
<accession>A0A1H0W1D7</accession>
<sequence>MEKFIKFGLVGVLNTAITIGIFNVLRFVGIDIIVANTIGYICGIVNSYFWNNRWVFKSNSKDIATACKFIVVNIGTMFINNCILILLAQKIGINEVIAQGASLGLTTIINFIGNKVWTFNK</sequence>
<dbReference type="OrthoDB" id="9812049at2"/>
<comment type="subcellular location">
    <subcellularLocation>
        <location evidence="1">Membrane</location>
        <topology evidence="1">Multi-pass membrane protein</topology>
    </subcellularLocation>
</comment>
<dbReference type="AlphaFoldDB" id="A0A1H0W1D7"/>
<dbReference type="GO" id="GO:0005886">
    <property type="term" value="C:plasma membrane"/>
    <property type="evidence" value="ECO:0007669"/>
    <property type="project" value="TreeGrafter"/>
</dbReference>
<dbReference type="EMBL" id="JACKWY010000025">
    <property type="protein sequence ID" value="MBB6716848.1"/>
    <property type="molecule type" value="Genomic_DNA"/>
</dbReference>
<protein>
    <submittedName>
        <fullName evidence="8">GtrA family protein</fullName>
    </submittedName>
    <submittedName>
        <fullName evidence="9">Putative flippase GtrA (Transmembrane translocase of bactoprenol-linked glucose)</fullName>
    </submittedName>
</protein>
<feature type="transmembrane region" description="Helical" evidence="6">
    <location>
        <begin position="70"/>
        <end position="91"/>
    </location>
</feature>
<dbReference type="Proteomes" id="UP000585258">
    <property type="component" value="Unassembled WGS sequence"/>
</dbReference>
<evidence type="ECO:0000256" key="5">
    <source>
        <dbReference type="ARBA" id="ARBA00023136"/>
    </source>
</evidence>
<dbReference type="GeneID" id="65309316"/>
<proteinExistence type="inferred from homology"/>
<reference evidence="8 11" key="2">
    <citation type="submission" date="2020-08" db="EMBL/GenBank/DDBJ databases">
        <title>Clostridia isolated from Swiss meat.</title>
        <authorList>
            <person name="Wambui J."/>
            <person name="Stevens M.J.A."/>
            <person name="Stephan R."/>
        </authorList>
    </citation>
    <scope>NUCLEOTIDE SEQUENCE [LARGE SCALE GENOMIC DNA]</scope>
    <source>
        <strain evidence="8 11">CM001</strain>
    </source>
</reference>
<evidence type="ECO:0000313" key="8">
    <source>
        <dbReference type="EMBL" id="MBB6716848.1"/>
    </source>
</evidence>
<evidence type="ECO:0000313" key="11">
    <source>
        <dbReference type="Proteomes" id="UP000585258"/>
    </source>
</evidence>
<evidence type="ECO:0000256" key="4">
    <source>
        <dbReference type="ARBA" id="ARBA00022989"/>
    </source>
</evidence>
<keyword evidence="5 6" id="KW-0472">Membrane</keyword>
<evidence type="ECO:0000313" key="9">
    <source>
        <dbReference type="EMBL" id="SDP84333.1"/>
    </source>
</evidence>
<feature type="transmembrane region" description="Helical" evidence="6">
    <location>
        <begin position="7"/>
        <end position="26"/>
    </location>
</feature>
<dbReference type="Proteomes" id="UP000198597">
    <property type="component" value="Unassembled WGS sequence"/>
</dbReference>
<dbReference type="GO" id="GO:0000271">
    <property type="term" value="P:polysaccharide biosynthetic process"/>
    <property type="evidence" value="ECO:0007669"/>
    <property type="project" value="InterPro"/>
</dbReference>
<dbReference type="PANTHER" id="PTHR38459">
    <property type="entry name" value="PROPHAGE BACTOPRENOL-LINKED GLUCOSE TRANSLOCASE HOMOLOG"/>
    <property type="match status" value="1"/>
</dbReference>
<name>A0A1H0W1D7_9CLOT</name>
<feature type="transmembrane region" description="Helical" evidence="6">
    <location>
        <begin position="97"/>
        <end position="117"/>
    </location>
</feature>
<comment type="similarity">
    <text evidence="2">Belongs to the GtrA family.</text>
</comment>
<dbReference type="InterPro" id="IPR051401">
    <property type="entry name" value="GtrA_CellWall_Glycosyl"/>
</dbReference>
<organism evidence="9 10">
    <name type="scientific">Clostridium gasigenes</name>
    <dbReference type="NCBI Taxonomy" id="94869"/>
    <lineage>
        <taxon>Bacteria</taxon>
        <taxon>Bacillati</taxon>
        <taxon>Bacillota</taxon>
        <taxon>Clostridia</taxon>
        <taxon>Eubacteriales</taxon>
        <taxon>Clostridiaceae</taxon>
        <taxon>Clostridium</taxon>
    </lineage>
</organism>
<gene>
    <name evidence="8" type="ORF">H7E68_19405</name>
    <name evidence="9" type="ORF">SAMN04488529_1259</name>
</gene>
<evidence type="ECO:0000313" key="10">
    <source>
        <dbReference type="Proteomes" id="UP000198597"/>
    </source>
</evidence>
<evidence type="ECO:0000259" key="7">
    <source>
        <dbReference type="Pfam" id="PF04138"/>
    </source>
</evidence>
<keyword evidence="4 6" id="KW-1133">Transmembrane helix</keyword>
<evidence type="ECO:0000256" key="1">
    <source>
        <dbReference type="ARBA" id="ARBA00004141"/>
    </source>
</evidence>
<keyword evidence="10" id="KW-1185">Reference proteome</keyword>
<dbReference type="PANTHER" id="PTHR38459:SF1">
    <property type="entry name" value="PROPHAGE BACTOPRENOL-LINKED GLUCOSE TRANSLOCASE HOMOLOG"/>
    <property type="match status" value="1"/>
</dbReference>
<reference evidence="9 10" key="1">
    <citation type="submission" date="2016-10" db="EMBL/GenBank/DDBJ databases">
        <authorList>
            <person name="de Groot N.N."/>
        </authorList>
    </citation>
    <scope>NUCLEOTIDE SEQUENCE [LARGE SCALE GENOMIC DNA]</scope>
    <source>
        <strain evidence="9 10">DSM 12272</strain>
    </source>
</reference>
<dbReference type="InterPro" id="IPR007267">
    <property type="entry name" value="GtrA_DPMS_TM"/>
</dbReference>
<dbReference type="RefSeq" id="WP_089973600.1">
    <property type="nucleotide sequence ID" value="NZ_CP071376.1"/>
</dbReference>
<evidence type="ECO:0000256" key="3">
    <source>
        <dbReference type="ARBA" id="ARBA00022692"/>
    </source>
</evidence>
<feature type="domain" description="GtrA/DPMS transmembrane" evidence="7">
    <location>
        <begin position="6"/>
        <end position="119"/>
    </location>
</feature>
<evidence type="ECO:0000256" key="2">
    <source>
        <dbReference type="ARBA" id="ARBA00009399"/>
    </source>
</evidence>
<keyword evidence="3 6" id="KW-0812">Transmembrane</keyword>
<evidence type="ECO:0000256" key="6">
    <source>
        <dbReference type="SAM" id="Phobius"/>
    </source>
</evidence>
<dbReference type="Pfam" id="PF04138">
    <property type="entry name" value="GtrA_DPMS_TM"/>
    <property type="match status" value="1"/>
</dbReference>
<dbReference type="EMBL" id="FNJM01000025">
    <property type="protein sequence ID" value="SDP84333.1"/>
    <property type="molecule type" value="Genomic_DNA"/>
</dbReference>